<evidence type="ECO:0000313" key="1">
    <source>
        <dbReference type="EMBL" id="MDR7355518.1"/>
    </source>
</evidence>
<proteinExistence type="predicted"/>
<dbReference type="RefSeq" id="WP_277104376.1">
    <property type="nucleotide sequence ID" value="NZ_BAAAJS010000010.1"/>
</dbReference>
<comment type="caution">
    <text evidence="1">The sequence shown here is derived from an EMBL/GenBank/DDBJ whole genome shotgun (WGS) entry which is preliminary data.</text>
</comment>
<reference evidence="1 2" key="1">
    <citation type="submission" date="2023-07" db="EMBL/GenBank/DDBJ databases">
        <title>Sequencing the genomes of 1000 actinobacteria strains.</title>
        <authorList>
            <person name="Klenk H.-P."/>
        </authorList>
    </citation>
    <scope>NUCLEOTIDE SEQUENCE [LARGE SCALE GENOMIC DNA]</scope>
    <source>
        <strain evidence="1 2">DSM 44508</strain>
    </source>
</reference>
<name>A0ABU2BA91_9CORY</name>
<evidence type="ECO:0008006" key="3">
    <source>
        <dbReference type="Google" id="ProtNLM"/>
    </source>
</evidence>
<dbReference type="InterPro" id="IPR019089">
    <property type="entry name" value="Cas_GSU0054"/>
</dbReference>
<organism evidence="1 2">
    <name type="scientific">Corynebacterium felinum</name>
    <dbReference type="NCBI Taxonomy" id="131318"/>
    <lineage>
        <taxon>Bacteria</taxon>
        <taxon>Bacillati</taxon>
        <taxon>Actinomycetota</taxon>
        <taxon>Actinomycetes</taxon>
        <taxon>Mycobacteriales</taxon>
        <taxon>Corynebacteriaceae</taxon>
        <taxon>Corynebacterium</taxon>
    </lineage>
</organism>
<dbReference type="Proteomes" id="UP001183619">
    <property type="component" value="Unassembled WGS sequence"/>
</dbReference>
<dbReference type="Pfam" id="PF09609">
    <property type="entry name" value="Cas_GSU0054"/>
    <property type="match status" value="1"/>
</dbReference>
<sequence length="464" mass="51415">MSTFLAINVHWEGEATFSGRLPQQGTNREWPPAPSRIFAALVAGAAASLDAKKCFDTLEVLESLPAPIIVAGEAFDAIDPLHYTPKVNKYPFPDWFFENRSKPKSAKMEDLKGCLRISDWHELRAFSEHVSYGKRLNGARTVSSPDLSYLVSLDSLSPKEQLQLCAILDQAAEGIPYFGCSNDLVTVVVEFFEGDLASFDNQGRRLYIPSLSSTGLKLRGWAPGYLQSLKSRHEERTTEGLVDSGAPDLQSPDIHYVSINNHDCDPFFIFAVEPSVRAHSCARYLKEISDRTDCSVTPLVFGDDLHGDGRLMGVMVQAKSFEEVILRTQELLPLEWVVEPSDYKQSLDPRNIFLSDHLWRSVTPVRSYNKLDYAHAHILMELRDKTGLDVPEINILEIKPAPLSQGSGRAPKVGPSQFLTPGFVDWHIHVKFEFPITGPITVGFDTSVGCGVLTQASSNGGHNA</sequence>
<keyword evidence="2" id="KW-1185">Reference proteome</keyword>
<evidence type="ECO:0000313" key="2">
    <source>
        <dbReference type="Proteomes" id="UP001183619"/>
    </source>
</evidence>
<dbReference type="NCBIfam" id="TIGR02165">
    <property type="entry name" value="cas5_6_GSU0054"/>
    <property type="match status" value="1"/>
</dbReference>
<protein>
    <recommendedName>
        <fullName evidence="3">CRISPR-associated protein</fullName>
    </recommendedName>
</protein>
<dbReference type="EMBL" id="JAVDYF010000001">
    <property type="protein sequence ID" value="MDR7355518.1"/>
    <property type="molecule type" value="Genomic_DNA"/>
</dbReference>
<gene>
    <name evidence="1" type="ORF">J2S37_002056</name>
</gene>
<accession>A0ABU2BA91</accession>